<keyword evidence="2" id="KW-1185">Reference proteome</keyword>
<proteinExistence type="predicted"/>
<gene>
    <name evidence="1" type="ORF">K239x_51120</name>
</gene>
<accession>A0A517P135</accession>
<reference evidence="1 2" key="1">
    <citation type="submission" date="2019-02" db="EMBL/GenBank/DDBJ databases">
        <title>Deep-cultivation of Planctomycetes and their phenomic and genomic characterization uncovers novel biology.</title>
        <authorList>
            <person name="Wiegand S."/>
            <person name="Jogler M."/>
            <person name="Boedeker C."/>
            <person name="Pinto D."/>
            <person name="Vollmers J."/>
            <person name="Rivas-Marin E."/>
            <person name="Kohn T."/>
            <person name="Peeters S.H."/>
            <person name="Heuer A."/>
            <person name="Rast P."/>
            <person name="Oberbeckmann S."/>
            <person name="Bunk B."/>
            <person name="Jeske O."/>
            <person name="Meyerdierks A."/>
            <person name="Storesund J.E."/>
            <person name="Kallscheuer N."/>
            <person name="Luecker S."/>
            <person name="Lage O.M."/>
            <person name="Pohl T."/>
            <person name="Merkel B.J."/>
            <person name="Hornburger P."/>
            <person name="Mueller R.-W."/>
            <person name="Bruemmer F."/>
            <person name="Labrenz M."/>
            <person name="Spormann A.M."/>
            <person name="Op den Camp H."/>
            <person name="Overmann J."/>
            <person name="Amann R."/>
            <person name="Jetten M.S.M."/>
            <person name="Mascher T."/>
            <person name="Medema M.H."/>
            <person name="Devos D.P."/>
            <person name="Kaster A.-K."/>
            <person name="Ovreas L."/>
            <person name="Rohde M."/>
            <person name="Galperin M.Y."/>
            <person name="Jogler C."/>
        </authorList>
    </citation>
    <scope>NUCLEOTIDE SEQUENCE [LARGE SCALE GENOMIC DNA]</scope>
    <source>
        <strain evidence="1 2">K23_9</strain>
    </source>
</reference>
<organism evidence="1 2">
    <name type="scientific">Stieleria marina</name>
    <dbReference type="NCBI Taxonomy" id="1930275"/>
    <lineage>
        <taxon>Bacteria</taxon>
        <taxon>Pseudomonadati</taxon>
        <taxon>Planctomycetota</taxon>
        <taxon>Planctomycetia</taxon>
        <taxon>Pirellulales</taxon>
        <taxon>Pirellulaceae</taxon>
        <taxon>Stieleria</taxon>
    </lineage>
</organism>
<dbReference type="AlphaFoldDB" id="A0A517P135"/>
<protein>
    <recommendedName>
        <fullName evidence="3">GYF domain-containing protein</fullName>
    </recommendedName>
</protein>
<evidence type="ECO:0000313" key="1">
    <source>
        <dbReference type="EMBL" id="QDT13096.1"/>
    </source>
</evidence>
<dbReference type="RefSeq" id="WP_419189342.1">
    <property type="nucleotide sequence ID" value="NZ_CP036526.1"/>
</dbReference>
<evidence type="ECO:0000313" key="2">
    <source>
        <dbReference type="Proteomes" id="UP000319817"/>
    </source>
</evidence>
<name>A0A517P135_9BACT</name>
<dbReference type="Proteomes" id="UP000319817">
    <property type="component" value="Chromosome"/>
</dbReference>
<dbReference type="EMBL" id="CP036526">
    <property type="protein sequence ID" value="QDT13096.1"/>
    <property type="molecule type" value="Genomic_DNA"/>
</dbReference>
<evidence type="ECO:0008006" key="3">
    <source>
        <dbReference type="Google" id="ProtNLM"/>
    </source>
</evidence>
<sequence length="133" mass="14483">MADWFVKPEDSDAPEAVVGPLKPNELLDLVRSGDVVPETQIRKGDSAWFSASSVGGLFEAAIRPTITCYCPNCNAAISTPPTVCAKCLTSVQKAREEIVENTIHVRGNDVASNAGRSVQNWLKKKVRNKDKEQ</sequence>